<sequence length="130" mass="15448">MAYLLRVRSTRQSYTRKSAIHVFEKPLSLQHPPSSLNNPLTSHRQDFNFHPPSSKHHLKEFSFILLSEDKIQNNTYISHFAKYCTQLHNATFHHHHALLRRPLYSRSGNKHKHKHKHTHRCSQAKSSRQR</sequence>
<evidence type="ECO:0000313" key="2">
    <source>
        <dbReference type="Proteomes" id="UP000799755"/>
    </source>
</evidence>
<keyword evidence="2" id="KW-1185">Reference proteome</keyword>
<gene>
    <name evidence="1" type="ORF">BDR25DRAFT_343840</name>
</gene>
<accession>A0ACB6QSB0</accession>
<name>A0ACB6QSB0_9PLEO</name>
<organism evidence="1 2">
    <name type="scientific">Lindgomyces ingoldianus</name>
    <dbReference type="NCBI Taxonomy" id="673940"/>
    <lineage>
        <taxon>Eukaryota</taxon>
        <taxon>Fungi</taxon>
        <taxon>Dikarya</taxon>
        <taxon>Ascomycota</taxon>
        <taxon>Pezizomycotina</taxon>
        <taxon>Dothideomycetes</taxon>
        <taxon>Pleosporomycetidae</taxon>
        <taxon>Pleosporales</taxon>
        <taxon>Lindgomycetaceae</taxon>
        <taxon>Lindgomyces</taxon>
    </lineage>
</organism>
<proteinExistence type="predicted"/>
<evidence type="ECO:0000313" key="1">
    <source>
        <dbReference type="EMBL" id="KAF2468995.1"/>
    </source>
</evidence>
<dbReference type="Proteomes" id="UP000799755">
    <property type="component" value="Unassembled WGS sequence"/>
</dbReference>
<dbReference type="EMBL" id="MU003513">
    <property type="protein sequence ID" value="KAF2468995.1"/>
    <property type="molecule type" value="Genomic_DNA"/>
</dbReference>
<protein>
    <submittedName>
        <fullName evidence="1">Uncharacterized protein</fullName>
    </submittedName>
</protein>
<reference evidence="1" key="1">
    <citation type="journal article" date="2020" name="Stud. Mycol.">
        <title>101 Dothideomycetes genomes: a test case for predicting lifestyles and emergence of pathogens.</title>
        <authorList>
            <person name="Haridas S."/>
            <person name="Albert R."/>
            <person name="Binder M."/>
            <person name="Bloem J."/>
            <person name="Labutti K."/>
            <person name="Salamov A."/>
            <person name="Andreopoulos B."/>
            <person name="Baker S."/>
            <person name="Barry K."/>
            <person name="Bills G."/>
            <person name="Bluhm B."/>
            <person name="Cannon C."/>
            <person name="Castanera R."/>
            <person name="Culley D."/>
            <person name="Daum C."/>
            <person name="Ezra D."/>
            <person name="Gonzalez J."/>
            <person name="Henrissat B."/>
            <person name="Kuo A."/>
            <person name="Liang C."/>
            <person name="Lipzen A."/>
            <person name="Lutzoni F."/>
            <person name="Magnuson J."/>
            <person name="Mondo S."/>
            <person name="Nolan M."/>
            <person name="Ohm R."/>
            <person name="Pangilinan J."/>
            <person name="Park H.-J."/>
            <person name="Ramirez L."/>
            <person name="Alfaro M."/>
            <person name="Sun H."/>
            <person name="Tritt A."/>
            <person name="Yoshinaga Y."/>
            <person name="Zwiers L.-H."/>
            <person name="Turgeon B."/>
            <person name="Goodwin S."/>
            <person name="Spatafora J."/>
            <person name="Crous P."/>
            <person name="Grigoriev I."/>
        </authorList>
    </citation>
    <scope>NUCLEOTIDE SEQUENCE</scope>
    <source>
        <strain evidence="1">ATCC 200398</strain>
    </source>
</reference>
<comment type="caution">
    <text evidence="1">The sequence shown here is derived from an EMBL/GenBank/DDBJ whole genome shotgun (WGS) entry which is preliminary data.</text>
</comment>